<name>A0A5E4XZD9_9BURK</name>
<gene>
    <name evidence="1" type="ORF">PCO31111_04202</name>
</gene>
<dbReference type="EMBL" id="CABPSE010000017">
    <property type="protein sequence ID" value="VVE41593.1"/>
    <property type="molecule type" value="Genomic_DNA"/>
</dbReference>
<dbReference type="NCBIfam" id="TIGR01611">
    <property type="entry name" value="tail_tube"/>
    <property type="match status" value="1"/>
</dbReference>
<evidence type="ECO:0000313" key="2">
    <source>
        <dbReference type="Proteomes" id="UP000383971"/>
    </source>
</evidence>
<sequence length="170" mass="18848">MALAKILKNFNVFHNGENWMGKCTECAVPKLARKVEAIRAGGMNGEVEVDLGMEKMESTQTYAGPMRQVYEQWGISKIDGVMLRFAGYIEDDDSEGAGDAVEVIMRGRYKEIDPGSAKAGDKADFKTTMSLTYFKYSVNGQVVVEIDLVNFIEMVNGVDRLAEQRKALGM</sequence>
<dbReference type="Proteomes" id="UP000383971">
    <property type="component" value="Unassembled WGS sequence"/>
</dbReference>
<organism evidence="1 2">
    <name type="scientific">Pandoraea communis</name>
    <dbReference type="NCBI Taxonomy" id="2508297"/>
    <lineage>
        <taxon>Bacteria</taxon>
        <taxon>Pseudomonadati</taxon>
        <taxon>Pseudomonadota</taxon>
        <taxon>Betaproteobacteria</taxon>
        <taxon>Burkholderiales</taxon>
        <taxon>Burkholderiaceae</taxon>
        <taxon>Pandoraea</taxon>
    </lineage>
</organism>
<proteinExistence type="predicted"/>
<dbReference type="InterPro" id="IPR006498">
    <property type="entry name" value="Tail_tube"/>
</dbReference>
<accession>A0A5E4XZD9</accession>
<dbReference type="RefSeq" id="WP_150586572.1">
    <property type="nucleotide sequence ID" value="NZ_CABPSE010000017.1"/>
</dbReference>
<protein>
    <submittedName>
        <fullName evidence="1">Phage major tail tube protein</fullName>
    </submittedName>
</protein>
<dbReference type="Pfam" id="PF04985">
    <property type="entry name" value="Phage_tube"/>
    <property type="match status" value="1"/>
</dbReference>
<evidence type="ECO:0000313" key="1">
    <source>
        <dbReference type="EMBL" id="VVE41593.1"/>
    </source>
</evidence>
<keyword evidence="2" id="KW-1185">Reference proteome</keyword>
<reference evidence="1 2" key="1">
    <citation type="submission" date="2019-08" db="EMBL/GenBank/DDBJ databases">
        <authorList>
            <person name="Peeters C."/>
        </authorList>
    </citation>
    <scope>NUCLEOTIDE SEQUENCE [LARGE SCALE GENOMIC DNA]</scope>
    <source>
        <strain evidence="1 2">LMG 31111</strain>
    </source>
</reference>
<dbReference type="AlphaFoldDB" id="A0A5E4XZD9"/>